<sequence>MTRDVSIYRDCKHGSLKRSCEICSLETEVSEQAAEIERKTQYGKEWMDKYLDLRKAAQMALDALEPYKSTALRWYTPVDAAIDALRKELT</sequence>
<proteinExistence type="predicted"/>
<dbReference type="EMBL" id="LR797820">
    <property type="protein sequence ID" value="CAB4241102.1"/>
    <property type="molecule type" value="Genomic_DNA"/>
</dbReference>
<dbReference type="EMBL" id="LR798273">
    <property type="protein sequence ID" value="CAB5219183.1"/>
    <property type="molecule type" value="Genomic_DNA"/>
</dbReference>
<name>A0A6J7WVD2_9CAUD</name>
<evidence type="ECO:0000313" key="2">
    <source>
        <dbReference type="EMBL" id="CAB5219183.1"/>
    </source>
</evidence>
<organism evidence="2">
    <name type="scientific">uncultured Caudovirales phage</name>
    <dbReference type="NCBI Taxonomy" id="2100421"/>
    <lineage>
        <taxon>Viruses</taxon>
        <taxon>Duplodnaviria</taxon>
        <taxon>Heunggongvirae</taxon>
        <taxon>Uroviricota</taxon>
        <taxon>Caudoviricetes</taxon>
        <taxon>Peduoviridae</taxon>
        <taxon>Maltschvirus</taxon>
        <taxon>Maltschvirus maltsch</taxon>
    </lineage>
</organism>
<protein>
    <submittedName>
        <fullName evidence="2">Uncharacterized protein</fullName>
    </submittedName>
</protein>
<accession>A0A6J7WVD2</accession>
<reference evidence="2" key="1">
    <citation type="submission" date="2020-05" db="EMBL/GenBank/DDBJ databases">
        <authorList>
            <person name="Chiriac C."/>
            <person name="Salcher M."/>
            <person name="Ghai R."/>
            <person name="Kavagutti S V."/>
        </authorList>
    </citation>
    <scope>NUCLEOTIDE SEQUENCE</scope>
</reference>
<evidence type="ECO:0000313" key="1">
    <source>
        <dbReference type="EMBL" id="CAB4241102.1"/>
    </source>
</evidence>
<gene>
    <name evidence="2" type="ORF">UFOVP228_36</name>
    <name evidence="1" type="ORF">UFOVP47_66</name>
</gene>